<proteinExistence type="predicted"/>
<sequence length="104" mass="11696">MIQVSVMYPNQDDARFDMTYYTEIHMPLVRKLTGEACRRVAVQRGIGGPQPGSKPTYVALGHLYFDSVPAFERAFGPHARQIMADLPNFTNLTPTIQINEVVVE</sequence>
<protein>
    <submittedName>
        <fullName evidence="2">EthD protein</fullName>
    </submittedName>
</protein>
<feature type="domain" description="EthD" evidence="1">
    <location>
        <begin position="18"/>
        <end position="91"/>
    </location>
</feature>
<dbReference type="GO" id="GO:0016491">
    <property type="term" value="F:oxidoreductase activity"/>
    <property type="evidence" value="ECO:0007669"/>
    <property type="project" value="InterPro"/>
</dbReference>
<dbReference type="NCBIfam" id="TIGR02118">
    <property type="entry name" value="EthD family reductase"/>
    <property type="match status" value="1"/>
</dbReference>
<dbReference type="InterPro" id="IPR009799">
    <property type="entry name" value="EthD_dom"/>
</dbReference>
<dbReference type="AlphaFoldDB" id="A0A1J5PIS7"/>
<dbReference type="SUPFAM" id="SSF54909">
    <property type="entry name" value="Dimeric alpha+beta barrel"/>
    <property type="match status" value="1"/>
</dbReference>
<dbReference type="PANTHER" id="PTHR40260:SF2">
    <property type="entry name" value="BLR8190 PROTEIN"/>
    <property type="match status" value="1"/>
</dbReference>
<comment type="caution">
    <text evidence="2">The sequence shown here is derived from an EMBL/GenBank/DDBJ whole genome shotgun (WGS) entry which is preliminary data.</text>
</comment>
<gene>
    <name evidence="2" type="ORF">GALL_509760</name>
</gene>
<organism evidence="2">
    <name type="scientific">mine drainage metagenome</name>
    <dbReference type="NCBI Taxonomy" id="410659"/>
    <lineage>
        <taxon>unclassified sequences</taxon>
        <taxon>metagenomes</taxon>
        <taxon>ecological metagenomes</taxon>
    </lineage>
</organism>
<dbReference type="Gene3D" id="3.30.70.100">
    <property type="match status" value="1"/>
</dbReference>
<dbReference type="EMBL" id="MLJW01005921">
    <property type="protein sequence ID" value="OIQ67444.1"/>
    <property type="molecule type" value="Genomic_DNA"/>
</dbReference>
<dbReference type="InterPro" id="IPR011008">
    <property type="entry name" value="Dimeric_a/b-barrel"/>
</dbReference>
<reference evidence="2" key="1">
    <citation type="submission" date="2016-10" db="EMBL/GenBank/DDBJ databases">
        <title>Sequence of Gallionella enrichment culture.</title>
        <authorList>
            <person name="Poehlein A."/>
            <person name="Muehling M."/>
            <person name="Daniel R."/>
        </authorList>
    </citation>
    <scope>NUCLEOTIDE SEQUENCE</scope>
</reference>
<dbReference type="PANTHER" id="PTHR40260">
    <property type="entry name" value="BLR8190 PROTEIN"/>
    <property type="match status" value="1"/>
</dbReference>
<evidence type="ECO:0000259" key="1">
    <source>
        <dbReference type="Pfam" id="PF07110"/>
    </source>
</evidence>
<dbReference type="Pfam" id="PF07110">
    <property type="entry name" value="EthD"/>
    <property type="match status" value="1"/>
</dbReference>
<name>A0A1J5PIS7_9ZZZZ</name>
<evidence type="ECO:0000313" key="2">
    <source>
        <dbReference type="EMBL" id="OIQ67444.1"/>
    </source>
</evidence>
<accession>A0A1J5PIS7</accession>